<accession>A0A822Z3L1</accession>
<dbReference type="EMBL" id="DUZY01000005">
    <property type="protein sequence ID" value="DAD39622.1"/>
    <property type="molecule type" value="Genomic_DNA"/>
</dbReference>
<protein>
    <recommendedName>
        <fullName evidence="3">Maternal effect embryo arrest 9</fullName>
    </recommendedName>
</protein>
<organism evidence="1 2">
    <name type="scientific">Nelumbo nucifera</name>
    <name type="common">Sacred lotus</name>
    <dbReference type="NCBI Taxonomy" id="4432"/>
    <lineage>
        <taxon>Eukaryota</taxon>
        <taxon>Viridiplantae</taxon>
        <taxon>Streptophyta</taxon>
        <taxon>Embryophyta</taxon>
        <taxon>Tracheophyta</taxon>
        <taxon>Spermatophyta</taxon>
        <taxon>Magnoliopsida</taxon>
        <taxon>Proteales</taxon>
        <taxon>Nelumbonaceae</taxon>
        <taxon>Nelumbo</taxon>
    </lineage>
</organism>
<evidence type="ECO:0000313" key="2">
    <source>
        <dbReference type="Proteomes" id="UP000607653"/>
    </source>
</evidence>
<dbReference type="AlphaFoldDB" id="A0A822Z3L1"/>
<reference evidence="1 2" key="1">
    <citation type="journal article" date="2020" name="Mol. Biol. Evol.">
        <title>Distinct Expression and Methylation Patterns for Genes with Different Fates following a Single Whole-Genome Duplication in Flowering Plants.</title>
        <authorList>
            <person name="Shi T."/>
            <person name="Rahmani R.S."/>
            <person name="Gugger P.F."/>
            <person name="Wang M."/>
            <person name="Li H."/>
            <person name="Zhang Y."/>
            <person name="Li Z."/>
            <person name="Wang Q."/>
            <person name="Van de Peer Y."/>
            <person name="Marchal K."/>
            <person name="Chen J."/>
        </authorList>
    </citation>
    <scope>NUCLEOTIDE SEQUENCE [LARGE SCALE GENOMIC DNA]</scope>
    <source>
        <tissue evidence="1">Leaf</tissue>
    </source>
</reference>
<gene>
    <name evidence="1" type="ORF">HUJ06_013945</name>
</gene>
<proteinExistence type="predicted"/>
<dbReference type="PANTHER" id="PTHR37707">
    <property type="entry name" value="MATERNAL EFFECT EMBRYO ARREST 9"/>
    <property type="match status" value="1"/>
</dbReference>
<keyword evidence="2" id="KW-1185">Reference proteome</keyword>
<dbReference type="PANTHER" id="PTHR37707:SF1">
    <property type="entry name" value="MATERNAL EFFECT EMBRYO ARREST 9"/>
    <property type="match status" value="1"/>
</dbReference>
<comment type="caution">
    <text evidence="1">The sequence shown here is derived from an EMBL/GenBank/DDBJ whole genome shotgun (WGS) entry which is preliminary data.</text>
</comment>
<dbReference type="Proteomes" id="UP000607653">
    <property type="component" value="Unassembled WGS sequence"/>
</dbReference>
<evidence type="ECO:0000313" key="1">
    <source>
        <dbReference type="EMBL" id="DAD39622.1"/>
    </source>
</evidence>
<name>A0A822Z3L1_NELNU</name>
<sequence length="185" mass="20913">MEALLSQFTLLTNQALQDKNFDPATIDELMKFFEIEAYNSWAALEIEQNKAVEEAEASLRDVEDYLDSILDGAMDDFRRFEEEMDKAAKAELESLVQEAKTAKKMGKLIESAATIASKKYIEAALSSATASMKSAFKGVSFAPSKVMRCRLPPFDLDYSNIHMEFLTNKYYLFFFLLLAMLGSSF</sequence>
<evidence type="ECO:0008006" key="3">
    <source>
        <dbReference type="Google" id="ProtNLM"/>
    </source>
</evidence>